<organism evidence="2 3">
    <name type="scientific">Motilibacter deserti</name>
    <dbReference type="NCBI Taxonomy" id="2714956"/>
    <lineage>
        <taxon>Bacteria</taxon>
        <taxon>Bacillati</taxon>
        <taxon>Actinomycetota</taxon>
        <taxon>Actinomycetes</taxon>
        <taxon>Motilibacterales</taxon>
        <taxon>Motilibacteraceae</taxon>
        <taxon>Motilibacter</taxon>
    </lineage>
</organism>
<name>A0ABX0H021_9ACTN</name>
<gene>
    <name evidence="2" type="ORF">G9H71_22810</name>
</gene>
<protein>
    <recommendedName>
        <fullName evidence="1">A-factor biosynthesis hotdog domain-containing protein</fullName>
    </recommendedName>
</protein>
<dbReference type="NCBIfam" id="NF041195">
    <property type="entry name" value="ScbA_BarX_GamBu"/>
    <property type="match status" value="1"/>
</dbReference>
<dbReference type="EMBL" id="JAANNP010000242">
    <property type="protein sequence ID" value="NHC16617.1"/>
    <property type="molecule type" value="Genomic_DNA"/>
</dbReference>
<reference evidence="2 3" key="1">
    <citation type="submission" date="2020-03" db="EMBL/GenBank/DDBJ databases">
        <title>Two novel Motilibacter sp.</title>
        <authorList>
            <person name="Liu S."/>
        </authorList>
    </citation>
    <scope>NUCLEOTIDE SEQUENCE [LARGE SCALE GENOMIC DNA]</scope>
    <source>
        <strain evidence="2 3">E257</strain>
    </source>
</reference>
<evidence type="ECO:0000313" key="3">
    <source>
        <dbReference type="Proteomes" id="UP000800981"/>
    </source>
</evidence>
<dbReference type="RefSeq" id="WP_166285021.1">
    <property type="nucleotide sequence ID" value="NZ_JAANNP010000242.1"/>
</dbReference>
<evidence type="ECO:0000259" key="1">
    <source>
        <dbReference type="Pfam" id="PF03756"/>
    </source>
</evidence>
<evidence type="ECO:0000313" key="2">
    <source>
        <dbReference type="EMBL" id="NHC16617.1"/>
    </source>
</evidence>
<dbReference type="InterPro" id="IPR047757">
    <property type="entry name" value="AfsA-like"/>
</dbReference>
<feature type="domain" description="A-factor biosynthesis hotdog" evidence="1">
    <location>
        <begin position="288"/>
        <end position="329"/>
    </location>
</feature>
<feature type="non-terminal residue" evidence="2">
    <location>
        <position position="330"/>
    </location>
</feature>
<keyword evidence="3" id="KW-1185">Reference proteome</keyword>
<feature type="domain" description="A-factor biosynthesis hotdog" evidence="1">
    <location>
        <begin position="93"/>
        <end position="224"/>
    </location>
</feature>
<dbReference type="Pfam" id="PF03756">
    <property type="entry name" value="AfsA"/>
    <property type="match status" value="2"/>
</dbReference>
<dbReference type="Proteomes" id="UP000800981">
    <property type="component" value="Unassembled WGS sequence"/>
</dbReference>
<sequence>MTETRPVPATAAANRLPVDQLSFRSAQAALAAFPTQTTPAAATEQLLPAPGHVAQPSSRFAVPAGDTAEPTGRAVRRAGVRSLTFERTVARGLVHRASVAEVFITDAVEEAPDTFLVGAQWPRAHGFYRHDRAGRHDPMIAIESVRQAGLFLAHVFYGVPQGAQFIFTELSYRLLDAAALTAGSAPAQAVLRVSVAPGGLRRGVPTALDLDVVIEIDGRPLARLGGGLRCIPRATYEVLRRRVLKADPVRVGPEDPQRPELGLATSCPGLADRSRCDVVLAGPEGGTPAADGSSSFALRVDVTHPVLFDHPLDHVPGMLQIEAVRQAAYA</sequence>
<proteinExistence type="predicted"/>
<dbReference type="InterPro" id="IPR005509">
    <property type="entry name" value="AfsA_hotdog_dom"/>
</dbReference>
<accession>A0ABX0H021</accession>
<comment type="caution">
    <text evidence="2">The sequence shown here is derived from an EMBL/GenBank/DDBJ whole genome shotgun (WGS) entry which is preliminary data.</text>
</comment>